<evidence type="ECO:0000256" key="3">
    <source>
        <dbReference type="ARBA" id="ARBA00022723"/>
    </source>
</evidence>
<proteinExistence type="inferred from homology"/>
<dbReference type="InParanoid" id="E4XAX3"/>
<dbReference type="Pfam" id="PF01398">
    <property type="entry name" value="JAB"/>
    <property type="match status" value="1"/>
</dbReference>
<dbReference type="Gene3D" id="3.40.140.10">
    <property type="entry name" value="Cytidine Deaminase, domain 2"/>
    <property type="match status" value="1"/>
</dbReference>
<dbReference type="CDD" id="cd08069">
    <property type="entry name" value="MPN_RPN11_CSN5"/>
    <property type="match status" value="1"/>
</dbReference>
<dbReference type="FunCoup" id="E4XAX3">
    <property type="interactions" value="729"/>
</dbReference>
<dbReference type="GO" id="GO:0008237">
    <property type="term" value="F:metallopeptidase activity"/>
    <property type="evidence" value="ECO:0007669"/>
    <property type="project" value="UniProtKB-KW"/>
</dbReference>
<evidence type="ECO:0000256" key="2">
    <source>
        <dbReference type="ARBA" id="ARBA00022670"/>
    </source>
</evidence>
<dbReference type="GO" id="GO:0006508">
    <property type="term" value="P:proteolysis"/>
    <property type="evidence" value="ECO:0007669"/>
    <property type="project" value="UniProtKB-KW"/>
</dbReference>
<name>E4XAX3_OIKDI</name>
<comment type="similarity">
    <text evidence="1">Belongs to the peptidase M67A family. CSN5 subfamily.</text>
</comment>
<dbReference type="GO" id="GO:0008180">
    <property type="term" value="C:COP9 signalosome"/>
    <property type="evidence" value="ECO:0007669"/>
    <property type="project" value="UniProtKB-KW"/>
</dbReference>
<evidence type="ECO:0000256" key="6">
    <source>
        <dbReference type="ARBA" id="ARBA00022833"/>
    </source>
</evidence>
<evidence type="ECO:0000256" key="1">
    <source>
        <dbReference type="ARBA" id="ARBA00006008"/>
    </source>
</evidence>
<dbReference type="InterPro" id="IPR050242">
    <property type="entry name" value="JAMM_MPN+_peptidase_M67A"/>
</dbReference>
<dbReference type="InterPro" id="IPR040961">
    <property type="entry name" value="CSN5_C"/>
</dbReference>
<keyword evidence="2" id="KW-0645">Protease</keyword>
<evidence type="ECO:0000313" key="9">
    <source>
        <dbReference type="EMBL" id="CBY08882.1"/>
    </source>
</evidence>
<feature type="domain" description="MPN" evidence="8">
    <location>
        <begin position="55"/>
        <end position="192"/>
    </location>
</feature>
<evidence type="ECO:0000313" key="10">
    <source>
        <dbReference type="Proteomes" id="UP000001307"/>
    </source>
</evidence>
<dbReference type="AlphaFoldDB" id="E4XAX3"/>
<dbReference type="Proteomes" id="UP000001307">
    <property type="component" value="Unassembled WGS sequence"/>
</dbReference>
<dbReference type="PANTHER" id="PTHR10410">
    <property type="entry name" value="EUKARYOTIC TRANSLATION INITIATION FACTOR 3 -RELATED"/>
    <property type="match status" value="1"/>
</dbReference>
<dbReference type="MEROPS" id="M67.002"/>
<keyword evidence="7" id="KW-0482">Metalloprotease</keyword>
<gene>
    <name evidence="9" type="ORF">GSOID_T00005723001</name>
</gene>
<dbReference type="SUPFAM" id="SSF102712">
    <property type="entry name" value="JAB1/MPN domain"/>
    <property type="match status" value="1"/>
</dbReference>
<accession>E4XAX3</accession>
<evidence type="ECO:0000256" key="4">
    <source>
        <dbReference type="ARBA" id="ARBA00022790"/>
    </source>
</evidence>
<keyword evidence="3" id="KW-0479">Metal-binding</keyword>
<protein>
    <recommendedName>
        <fullName evidence="8">MPN domain-containing protein</fullName>
    </recommendedName>
</protein>
<dbReference type="EMBL" id="FN653033">
    <property type="protein sequence ID" value="CBY08882.1"/>
    <property type="molecule type" value="Genomic_DNA"/>
</dbReference>
<keyword evidence="5" id="KW-0378">Hydrolase</keyword>
<dbReference type="SMART" id="SM00232">
    <property type="entry name" value="JAB_MPN"/>
    <property type="match status" value="1"/>
</dbReference>
<evidence type="ECO:0000256" key="5">
    <source>
        <dbReference type="ARBA" id="ARBA00022801"/>
    </source>
</evidence>
<dbReference type="PROSITE" id="PS50249">
    <property type="entry name" value="MPN"/>
    <property type="match status" value="1"/>
</dbReference>
<dbReference type="InterPro" id="IPR037518">
    <property type="entry name" value="MPN"/>
</dbReference>
<dbReference type="Pfam" id="PF18323">
    <property type="entry name" value="CSN5_C"/>
    <property type="match status" value="1"/>
</dbReference>
<dbReference type="GO" id="GO:0046872">
    <property type="term" value="F:metal ion binding"/>
    <property type="evidence" value="ECO:0007669"/>
    <property type="project" value="UniProtKB-KW"/>
</dbReference>
<dbReference type="FunFam" id="3.40.140.10:FF:000003">
    <property type="entry name" value="COP9 signalosome complex subunit 5"/>
    <property type="match status" value="1"/>
</dbReference>
<reference evidence="9" key="1">
    <citation type="journal article" date="2010" name="Science">
        <title>Plasticity of animal genome architecture unmasked by rapid evolution of a pelagic tunicate.</title>
        <authorList>
            <person name="Denoeud F."/>
            <person name="Henriet S."/>
            <person name="Mungpakdee S."/>
            <person name="Aury J.M."/>
            <person name="Da Silva C."/>
            <person name="Brinkmann H."/>
            <person name="Mikhaleva J."/>
            <person name="Olsen L.C."/>
            <person name="Jubin C."/>
            <person name="Canestro C."/>
            <person name="Bouquet J.M."/>
            <person name="Danks G."/>
            <person name="Poulain J."/>
            <person name="Campsteijn C."/>
            <person name="Adamski M."/>
            <person name="Cross I."/>
            <person name="Yadetie F."/>
            <person name="Muffato M."/>
            <person name="Louis A."/>
            <person name="Butcher S."/>
            <person name="Tsagkogeorga G."/>
            <person name="Konrad A."/>
            <person name="Singh S."/>
            <person name="Jensen M.F."/>
            <person name="Cong E.H."/>
            <person name="Eikeseth-Otteraa H."/>
            <person name="Noel B."/>
            <person name="Anthouard V."/>
            <person name="Porcel B.M."/>
            <person name="Kachouri-Lafond R."/>
            <person name="Nishino A."/>
            <person name="Ugolini M."/>
            <person name="Chourrout P."/>
            <person name="Nishida H."/>
            <person name="Aasland R."/>
            <person name="Huzurbazar S."/>
            <person name="Westhof E."/>
            <person name="Delsuc F."/>
            <person name="Lehrach H."/>
            <person name="Reinhardt R."/>
            <person name="Weissenbach J."/>
            <person name="Roy S.W."/>
            <person name="Artiguenave F."/>
            <person name="Postlethwait J.H."/>
            <person name="Manak J.R."/>
            <person name="Thompson E.M."/>
            <person name="Jaillon O."/>
            <person name="Du Pasquier L."/>
            <person name="Boudinot P."/>
            <person name="Liberles D.A."/>
            <person name="Volff J.N."/>
            <person name="Philippe H."/>
            <person name="Lenhard B."/>
            <person name="Roest Crollius H."/>
            <person name="Wincker P."/>
            <person name="Chourrout D."/>
        </authorList>
    </citation>
    <scope>NUCLEOTIDE SEQUENCE [LARGE SCALE GENOMIC DNA]</scope>
</reference>
<keyword evidence="4" id="KW-0736">Signalosome</keyword>
<organism evidence="9">
    <name type="scientific">Oikopleura dioica</name>
    <name type="common">Tunicate</name>
    <dbReference type="NCBI Taxonomy" id="34765"/>
    <lineage>
        <taxon>Eukaryota</taxon>
        <taxon>Metazoa</taxon>
        <taxon>Chordata</taxon>
        <taxon>Tunicata</taxon>
        <taxon>Appendicularia</taxon>
        <taxon>Copelata</taxon>
        <taxon>Oikopleuridae</taxon>
        <taxon>Oikopleura</taxon>
    </lineage>
</organism>
<keyword evidence="6" id="KW-0862">Zinc</keyword>
<sequence>MQDAHYYEELRTWLSKNEVAKLPESDEILRYSDKQHREVLGASPWTKDPHYFSLCKVSAVALLRMLIHAHSGGNIEVMGLMLGKIDETTMIIHDVFALPVEGTETRVNAHTQAYEYMSKFVNDKQHVQRLENAIGWYHSHPGYGCWLSGIDVGTQSLHQQFEEPYVAIVVDPVRTKSTGKVNIGAFRTFPKGFVPSGEEAEYQSIPMEKIEDFGVHANQYYQLEVEIFTTQTDENMLKSLWNKYWPSTLSTSSLHDNRKYLTNSINDVGAKMADIAEKVSKQGYGSGTGVNPAAGMPKFNKLVVDAEKIFQEVQTGLHMQNLKRDIFSSLLH</sequence>
<evidence type="ECO:0000259" key="8">
    <source>
        <dbReference type="PROSITE" id="PS50249"/>
    </source>
</evidence>
<dbReference type="InterPro" id="IPR000555">
    <property type="entry name" value="JAMM/MPN+_dom"/>
</dbReference>
<keyword evidence="10" id="KW-1185">Reference proteome</keyword>
<evidence type="ECO:0000256" key="7">
    <source>
        <dbReference type="ARBA" id="ARBA00023049"/>
    </source>
</evidence>
<dbReference type="OrthoDB" id="10266268at2759"/>